<dbReference type="PROSITE" id="PS51078">
    <property type="entry name" value="ICLR_ED"/>
    <property type="match status" value="1"/>
</dbReference>
<dbReference type="Proteomes" id="UP001242045">
    <property type="component" value="Unassembled WGS sequence"/>
</dbReference>
<name>A0AAW8D1H8_9BURK</name>
<proteinExistence type="predicted"/>
<gene>
    <name evidence="2" type="ORF">J2W31_005437</name>
</gene>
<dbReference type="SUPFAM" id="SSF55781">
    <property type="entry name" value="GAF domain-like"/>
    <property type="match status" value="1"/>
</dbReference>
<keyword evidence="2" id="KW-0238">DNA-binding</keyword>
<evidence type="ECO:0000313" key="2">
    <source>
        <dbReference type="EMBL" id="MDP9896302.1"/>
    </source>
</evidence>
<organism evidence="2 3">
    <name type="scientific">Variovorax boronicumulans</name>
    <dbReference type="NCBI Taxonomy" id="436515"/>
    <lineage>
        <taxon>Bacteria</taxon>
        <taxon>Pseudomonadati</taxon>
        <taxon>Pseudomonadota</taxon>
        <taxon>Betaproteobacteria</taxon>
        <taxon>Burkholderiales</taxon>
        <taxon>Comamonadaceae</taxon>
        <taxon>Variovorax</taxon>
    </lineage>
</organism>
<evidence type="ECO:0000313" key="3">
    <source>
        <dbReference type="Proteomes" id="UP001242045"/>
    </source>
</evidence>
<dbReference type="Pfam" id="PF01614">
    <property type="entry name" value="IclR_C"/>
    <property type="match status" value="1"/>
</dbReference>
<dbReference type="AlphaFoldDB" id="A0AAW8D1H8"/>
<dbReference type="Gene3D" id="3.30.450.40">
    <property type="match status" value="1"/>
</dbReference>
<comment type="caution">
    <text evidence="2">The sequence shown here is derived from an EMBL/GenBank/DDBJ whole genome shotgun (WGS) entry which is preliminary data.</text>
</comment>
<evidence type="ECO:0000259" key="1">
    <source>
        <dbReference type="PROSITE" id="PS51078"/>
    </source>
</evidence>
<reference evidence="2" key="1">
    <citation type="submission" date="2023-07" db="EMBL/GenBank/DDBJ databases">
        <title>Sorghum-associated microbial communities from plants grown in Nebraska, USA.</title>
        <authorList>
            <person name="Schachtman D."/>
        </authorList>
    </citation>
    <scope>NUCLEOTIDE SEQUENCE</scope>
    <source>
        <strain evidence="2">DS3754</strain>
    </source>
</reference>
<dbReference type="GO" id="GO:0003677">
    <property type="term" value="F:DNA binding"/>
    <property type="evidence" value="ECO:0007669"/>
    <property type="project" value="UniProtKB-KW"/>
</dbReference>
<accession>A0AAW8D1H8</accession>
<sequence>MPLVSRVPLAGLSPDEAARRVHAMPRPRLSPRTVTDVDVDEVLALVARCREEGYASNDGELELDVRSMAVLVFDRSG</sequence>
<dbReference type="InterPro" id="IPR029016">
    <property type="entry name" value="GAF-like_dom_sf"/>
</dbReference>
<feature type="domain" description="IclR-ED" evidence="1">
    <location>
        <begin position="1"/>
        <end position="77"/>
    </location>
</feature>
<dbReference type="EMBL" id="JAUSRD010000017">
    <property type="protein sequence ID" value="MDP9896302.1"/>
    <property type="molecule type" value="Genomic_DNA"/>
</dbReference>
<dbReference type="InterPro" id="IPR014757">
    <property type="entry name" value="Tscrpt_reg_IclR_C"/>
</dbReference>
<dbReference type="RefSeq" id="WP_307686666.1">
    <property type="nucleotide sequence ID" value="NZ_JAUSRD010000017.1"/>
</dbReference>
<protein>
    <submittedName>
        <fullName evidence="2">DNA-binding IclR family transcriptional regulator</fullName>
    </submittedName>
</protein>